<evidence type="ECO:0000313" key="11">
    <source>
        <dbReference type="Proteomes" id="UP000002620"/>
    </source>
</evidence>
<organism evidence="10 11">
    <name type="scientific">Ammonifex degensii (strain DSM 10501 / KC4)</name>
    <dbReference type="NCBI Taxonomy" id="429009"/>
    <lineage>
        <taxon>Bacteria</taxon>
        <taxon>Bacillati</taxon>
        <taxon>Bacillota</taxon>
        <taxon>Clostridia</taxon>
        <taxon>Thermoanaerobacterales</taxon>
        <taxon>Thermoanaerobacteraceae</taxon>
        <taxon>Ammonifex</taxon>
    </lineage>
</organism>
<dbReference type="Proteomes" id="UP000002620">
    <property type="component" value="Chromosome"/>
</dbReference>
<dbReference type="InterPro" id="IPR020103">
    <property type="entry name" value="PsdUridine_synth_cat_dom_sf"/>
</dbReference>
<evidence type="ECO:0000313" key="10">
    <source>
        <dbReference type="EMBL" id="ACX52699.1"/>
    </source>
</evidence>
<evidence type="ECO:0000256" key="4">
    <source>
        <dbReference type="ARBA" id="ARBA00023235"/>
    </source>
</evidence>
<dbReference type="RefSeq" id="WP_015739576.1">
    <property type="nucleotide sequence ID" value="NC_013385.1"/>
</dbReference>
<dbReference type="SUPFAM" id="SSF55174">
    <property type="entry name" value="Alpha-L RNA-binding motif"/>
    <property type="match status" value="1"/>
</dbReference>
<protein>
    <recommendedName>
        <fullName evidence="7">Pseudouridine synthase</fullName>
        <ecNumber evidence="7">5.4.99.-</ecNumber>
    </recommendedName>
</protein>
<dbReference type="GO" id="GO:0120159">
    <property type="term" value="F:rRNA pseudouridine synthase activity"/>
    <property type="evidence" value="ECO:0007669"/>
    <property type="project" value="UniProtKB-ARBA"/>
</dbReference>
<dbReference type="AlphaFoldDB" id="C9R8S0"/>
<dbReference type="NCBIfam" id="TIGR00005">
    <property type="entry name" value="rluA_subfam"/>
    <property type="match status" value="1"/>
</dbReference>
<evidence type="ECO:0000256" key="7">
    <source>
        <dbReference type="RuleBase" id="RU362028"/>
    </source>
</evidence>
<evidence type="ECO:0000256" key="6">
    <source>
        <dbReference type="PROSITE-ProRule" id="PRU00182"/>
    </source>
</evidence>
<keyword evidence="4 7" id="KW-0413">Isomerase</keyword>
<keyword evidence="11" id="KW-1185">Reference proteome</keyword>
<dbReference type="PANTHER" id="PTHR21600">
    <property type="entry name" value="MITOCHONDRIAL RNA PSEUDOURIDINE SYNTHASE"/>
    <property type="match status" value="1"/>
</dbReference>
<dbReference type="Gene3D" id="3.10.290.10">
    <property type="entry name" value="RNA-binding S4 domain"/>
    <property type="match status" value="1"/>
</dbReference>
<dbReference type="PROSITE" id="PS50889">
    <property type="entry name" value="S4"/>
    <property type="match status" value="1"/>
</dbReference>
<dbReference type="HOGENOM" id="CLU_016902_4_4_9"/>
<dbReference type="FunFam" id="3.30.2350.10:FF:000006">
    <property type="entry name" value="Pseudouridine synthase"/>
    <property type="match status" value="1"/>
</dbReference>
<gene>
    <name evidence="10" type="ordered locus">Adeg_1604</name>
</gene>
<dbReference type="CDD" id="cd00165">
    <property type="entry name" value="S4"/>
    <property type="match status" value="1"/>
</dbReference>
<dbReference type="EC" id="5.4.99.-" evidence="7"/>
<dbReference type="InterPro" id="IPR006224">
    <property type="entry name" value="PsdUridine_synth_RluA-like_CS"/>
</dbReference>
<dbReference type="InterPro" id="IPR006225">
    <property type="entry name" value="PsdUridine_synth_RluC/D"/>
</dbReference>
<evidence type="ECO:0000256" key="5">
    <source>
        <dbReference type="PIRSR" id="PIRSR606225-1"/>
    </source>
</evidence>
<dbReference type="GO" id="GO:0000455">
    <property type="term" value="P:enzyme-directed rRNA pseudouridine synthesis"/>
    <property type="evidence" value="ECO:0007669"/>
    <property type="project" value="TreeGrafter"/>
</dbReference>
<dbReference type="InterPro" id="IPR006145">
    <property type="entry name" value="PsdUridine_synth_RsuA/RluA"/>
</dbReference>
<evidence type="ECO:0000256" key="1">
    <source>
        <dbReference type="ARBA" id="ARBA00000073"/>
    </source>
</evidence>
<dbReference type="InterPro" id="IPR002942">
    <property type="entry name" value="S4_RNA-bd"/>
</dbReference>
<dbReference type="eggNOG" id="COG0564">
    <property type="taxonomic scope" value="Bacteria"/>
</dbReference>
<dbReference type="PROSITE" id="PS01129">
    <property type="entry name" value="PSI_RLU"/>
    <property type="match status" value="1"/>
</dbReference>
<feature type="domain" description="RNA-binding S4" evidence="9">
    <location>
        <begin position="16"/>
        <end position="80"/>
    </location>
</feature>
<proteinExistence type="inferred from homology"/>
<dbReference type="InterPro" id="IPR036986">
    <property type="entry name" value="S4_RNA-bd_sf"/>
</dbReference>
<dbReference type="CDD" id="cd02869">
    <property type="entry name" value="PseudoU_synth_RluA_like"/>
    <property type="match status" value="1"/>
</dbReference>
<feature type="region of interest" description="Disordered" evidence="8">
    <location>
        <begin position="302"/>
        <end position="331"/>
    </location>
</feature>
<evidence type="ECO:0000259" key="9">
    <source>
        <dbReference type="SMART" id="SM00363"/>
    </source>
</evidence>
<dbReference type="Gene3D" id="3.30.2350.10">
    <property type="entry name" value="Pseudouridine synthase"/>
    <property type="match status" value="1"/>
</dbReference>
<dbReference type="STRING" id="429009.Adeg_1604"/>
<dbReference type="SMART" id="SM00363">
    <property type="entry name" value="S4"/>
    <property type="match status" value="1"/>
</dbReference>
<dbReference type="KEGG" id="adg:Adeg_1604"/>
<keyword evidence="3 6" id="KW-0694">RNA-binding</keyword>
<feature type="active site" evidence="5">
    <location>
        <position position="139"/>
    </location>
</feature>
<sequence length="331" mass="36934">MILACRLQVEEEEAGVRLDVYLARNLPENSRSYLQRLINEGYVQVGGRKVKPSYKVKPGEEILVFLPPAETLEVEPEPIPLEIIYEDEDLLVVNKPRGMVVHPGAGHKRGTLVNALLYHCRSLSGINGVLRPGIVHRLDKDTSGLLMVAKNDAAHLSLSAQLKERRVLKEYWALVYGEVKPAQGRIEAPIGRHPRYRQKMAVVAGGRPAVTHYEVVEYFPGYTLLRVRPETGRTHQIRVHLHYLGHPIVGDLKYGPARPHLGLEGQFLHAGVLGFTHPRTGEFLRFEAPLPPELERVLAELRARQAGRPGSQPLQQEEGVAAQPPSQRGQG</sequence>
<dbReference type="SUPFAM" id="SSF55120">
    <property type="entry name" value="Pseudouridine synthase"/>
    <property type="match status" value="1"/>
</dbReference>
<dbReference type="InterPro" id="IPR050188">
    <property type="entry name" value="RluA_PseudoU_synthase"/>
</dbReference>
<dbReference type="Pfam" id="PF01479">
    <property type="entry name" value="S4"/>
    <property type="match status" value="1"/>
</dbReference>
<comment type="similarity">
    <text evidence="2 7">Belongs to the pseudouridine synthase RluA family.</text>
</comment>
<comment type="catalytic activity">
    <reaction evidence="1 7">
        <text>a uridine in RNA = a pseudouridine in RNA</text>
        <dbReference type="Rhea" id="RHEA:48348"/>
        <dbReference type="Rhea" id="RHEA-COMP:12068"/>
        <dbReference type="Rhea" id="RHEA-COMP:12069"/>
        <dbReference type="ChEBI" id="CHEBI:65314"/>
        <dbReference type="ChEBI" id="CHEBI:65315"/>
    </reaction>
</comment>
<evidence type="ECO:0000256" key="2">
    <source>
        <dbReference type="ARBA" id="ARBA00010876"/>
    </source>
</evidence>
<accession>C9R8S0</accession>
<dbReference type="EMBL" id="CP001785">
    <property type="protein sequence ID" value="ACX52699.1"/>
    <property type="molecule type" value="Genomic_DNA"/>
</dbReference>
<dbReference type="Pfam" id="PF00849">
    <property type="entry name" value="PseudoU_synth_2"/>
    <property type="match status" value="1"/>
</dbReference>
<reference evidence="10 11" key="1">
    <citation type="submission" date="2009-10" db="EMBL/GenBank/DDBJ databases">
        <title>Complete sequence of chromosome of Ammonifex degensii KC4.</title>
        <authorList>
            <consortium name="US DOE Joint Genome Institute"/>
            <person name="Kerfeld C."/>
            <person name="Goodner B."/>
            <person name="Huber H."/>
            <person name="Stetter K."/>
            <person name="Lucas S."/>
            <person name="Copeland A."/>
            <person name="Lapidus A."/>
            <person name="Glavina del Rio T."/>
            <person name="Dalin E."/>
            <person name="Tice H."/>
            <person name="Bruce D."/>
            <person name="Goodwin L."/>
            <person name="Pitluck S."/>
            <person name="Saunders E."/>
            <person name="Brettin T."/>
            <person name="Detter J.C."/>
            <person name="Han C."/>
            <person name="Larimer F."/>
            <person name="Land M."/>
            <person name="Hauser L."/>
            <person name="Kyrpides N."/>
            <person name="Ovchinnikova G."/>
            <person name="Richardson P."/>
        </authorList>
    </citation>
    <scope>NUCLEOTIDE SEQUENCE [LARGE SCALE GENOMIC DNA]</scope>
    <source>
        <strain evidence="11">DSM 10501 / KC4</strain>
    </source>
</reference>
<comment type="function">
    <text evidence="7">Responsible for synthesis of pseudouridine from uracil.</text>
</comment>
<evidence type="ECO:0000256" key="8">
    <source>
        <dbReference type="SAM" id="MobiDB-lite"/>
    </source>
</evidence>
<dbReference type="PANTHER" id="PTHR21600:SF44">
    <property type="entry name" value="RIBOSOMAL LARGE SUBUNIT PSEUDOURIDINE SYNTHASE D"/>
    <property type="match status" value="1"/>
</dbReference>
<dbReference type="GO" id="GO:0003723">
    <property type="term" value="F:RNA binding"/>
    <property type="evidence" value="ECO:0007669"/>
    <property type="project" value="UniProtKB-KW"/>
</dbReference>
<name>C9R8S0_AMMDK</name>
<evidence type="ECO:0000256" key="3">
    <source>
        <dbReference type="ARBA" id="ARBA00022884"/>
    </source>
</evidence>